<dbReference type="EMBL" id="MN740277">
    <property type="protein sequence ID" value="QHT97456.1"/>
    <property type="molecule type" value="Genomic_DNA"/>
</dbReference>
<protein>
    <submittedName>
        <fullName evidence="2">Uncharacterized protein</fullName>
    </submittedName>
</protein>
<keyword evidence="1" id="KW-0812">Transmembrane</keyword>
<dbReference type="AlphaFoldDB" id="A0A6C0IYD5"/>
<evidence type="ECO:0000256" key="1">
    <source>
        <dbReference type="SAM" id="Phobius"/>
    </source>
</evidence>
<reference evidence="2" key="1">
    <citation type="journal article" date="2020" name="Nature">
        <title>Giant virus diversity and host interactions through global metagenomics.</title>
        <authorList>
            <person name="Schulz F."/>
            <person name="Roux S."/>
            <person name="Paez-Espino D."/>
            <person name="Jungbluth S."/>
            <person name="Walsh D.A."/>
            <person name="Denef V.J."/>
            <person name="McMahon K.D."/>
            <person name="Konstantinidis K.T."/>
            <person name="Eloe-Fadrosh E.A."/>
            <person name="Kyrpides N.C."/>
            <person name="Woyke T."/>
        </authorList>
    </citation>
    <scope>NUCLEOTIDE SEQUENCE</scope>
    <source>
        <strain evidence="2">GVMAG-M-3300025138-11</strain>
    </source>
</reference>
<evidence type="ECO:0000313" key="2">
    <source>
        <dbReference type="EMBL" id="QHT97456.1"/>
    </source>
</evidence>
<proteinExistence type="predicted"/>
<keyword evidence="1" id="KW-1133">Transmembrane helix</keyword>
<accession>A0A6C0IYD5</accession>
<organism evidence="2">
    <name type="scientific">viral metagenome</name>
    <dbReference type="NCBI Taxonomy" id="1070528"/>
    <lineage>
        <taxon>unclassified sequences</taxon>
        <taxon>metagenomes</taxon>
        <taxon>organismal metagenomes</taxon>
    </lineage>
</organism>
<sequence>MNLKEDWKYFILVFFITIILGYYLGITISTVVDYRIKEAVITMPKPKNNINILVDDNPKNVTIKSNTKQIESFLNFKNISKDKNINKYSEKYNKIEKKNTKKKVKFEPYNYEDSNYLNL</sequence>
<keyword evidence="1" id="KW-0472">Membrane</keyword>
<name>A0A6C0IYD5_9ZZZZ</name>
<feature type="transmembrane region" description="Helical" evidence="1">
    <location>
        <begin position="7"/>
        <end position="25"/>
    </location>
</feature>